<dbReference type="Gene3D" id="1.10.10.10">
    <property type="entry name" value="Winged helix-like DNA-binding domain superfamily/Winged helix DNA-binding domain"/>
    <property type="match status" value="1"/>
</dbReference>
<name>A0ABV0AIV8_9ACTN</name>
<dbReference type="InterPro" id="IPR036390">
    <property type="entry name" value="WH_DNA-bd_sf"/>
</dbReference>
<evidence type="ECO:0000313" key="2">
    <source>
        <dbReference type="Proteomes" id="UP001447516"/>
    </source>
</evidence>
<evidence type="ECO:0000313" key="1">
    <source>
        <dbReference type="EMBL" id="MEN3533685.1"/>
    </source>
</evidence>
<protein>
    <submittedName>
        <fullName evidence="1">ATP-binding protein</fullName>
    </submittedName>
</protein>
<keyword evidence="1" id="KW-0547">Nucleotide-binding</keyword>
<keyword evidence="2" id="KW-1185">Reference proteome</keyword>
<dbReference type="GO" id="GO:0005524">
    <property type="term" value="F:ATP binding"/>
    <property type="evidence" value="ECO:0007669"/>
    <property type="project" value="UniProtKB-KW"/>
</dbReference>
<dbReference type="SUPFAM" id="SSF46785">
    <property type="entry name" value="Winged helix' DNA-binding domain"/>
    <property type="match status" value="1"/>
</dbReference>
<dbReference type="PANTHER" id="PTHR34704:SF1">
    <property type="entry name" value="ATPASE"/>
    <property type="match status" value="1"/>
</dbReference>
<dbReference type="RefSeq" id="WP_346224045.1">
    <property type="nucleotide sequence ID" value="NZ_JBDJAW010000001.1"/>
</dbReference>
<dbReference type="InterPro" id="IPR027417">
    <property type="entry name" value="P-loop_NTPase"/>
</dbReference>
<dbReference type="InterPro" id="IPR036388">
    <property type="entry name" value="WH-like_DNA-bd_sf"/>
</dbReference>
<comment type="caution">
    <text evidence="1">The sequence shown here is derived from an EMBL/GenBank/DDBJ whole genome shotgun (WGS) entry which is preliminary data.</text>
</comment>
<accession>A0ABV0AIV8</accession>
<proteinExistence type="predicted"/>
<sequence>MRERLVLEKPERLFGRDTEWDNLADFVASPMPGATLGLVYGRRRQGKTLMLELLAQQTGGFLFGATQQTEAQTLADLGAAYAAHRGLRQPVVFRTWREALDELLRLGEGAATPLIIDEFPYLVTATPGLPSYLQQALSPLSYAKQHTRTRVILCGSALTTMAQLLSGGAPLRGRAGMELVVRPFGFREAAAFWGVGHDPELAFRLHALLGGTPAYLEMSGGSGPAGIAEFDRWVQRRLLNPASAMFREGALLLREEPSIADPTSYSATLSAISAGNHRRSEIAAALGRPSSALAHLLSGLQDIGLIQQIDDALRGKRSVFRITEPVVRLHQLLIQRHEAELVAGRAERVWKTNADTVAAQIYGAHFEDLARQWCFEHASADTLSGIASAVRPTELPCREHRRGHELDVVVTESTAFAADRITAIGEAKGTGAPVDVPQLERLEHLRGLLPSDKVGALPKLLLFARSGFSDALVRYAERRPDVELVDMGRLYGGA</sequence>
<dbReference type="SUPFAM" id="SSF52540">
    <property type="entry name" value="P-loop containing nucleoside triphosphate hydrolases"/>
    <property type="match status" value="1"/>
</dbReference>
<dbReference type="PANTHER" id="PTHR34704">
    <property type="entry name" value="ATPASE"/>
    <property type="match status" value="1"/>
</dbReference>
<keyword evidence="1" id="KW-0067">ATP-binding</keyword>
<dbReference type="EMBL" id="JBDJAW010000001">
    <property type="protein sequence ID" value="MEN3533685.1"/>
    <property type="molecule type" value="Genomic_DNA"/>
</dbReference>
<organism evidence="1 2">
    <name type="scientific">Microbispora maris</name>
    <dbReference type="NCBI Taxonomy" id="3144104"/>
    <lineage>
        <taxon>Bacteria</taxon>
        <taxon>Bacillati</taxon>
        <taxon>Actinomycetota</taxon>
        <taxon>Actinomycetes</taxon>
        <taxon>Streptosporangiales</taxon>
        <taxon>Streptosporangiaceae</taxon>
        <taxon>Microbispora</taxon>
    </lineage>
</organism>
<gene>
    <name evidence="1" type="ORF">AAH991_01105</name>
</gene>
<reference evidence="1 2" key="1">
    <citation type="submission" date="2024-05" db="EMBL/GenBank/DDBJ databases">
        <title>Microbispora sp.ZYX-F-249.</title>
        <authorList>
            <person name="Xie H."/>
        </authorList>
    </citation>
    <scope>NUCLEOTIDE SEQUENCE [LARGE SCALE GENOMIC DNA]</scope>
    <source>
        <strain evidence="1 2">ZYX-F-249</strain>
    </source>
</reference>
<dbReference type="Gene3D" id="3.40.50.300">
    <property type="entry name" value="P-loop containing nucleotide triphosphate hydrolases"/>
    <property type="match status" value="1"/>
</dbReference>
<dbReference type="Proteomes" id="UP001447516">
    <property type="component" value="Unassembled WGS sequence"/>
</dbReference>